<keyword evidence="1" id="KW-0175">Coiled coil</keyword>
<evidence type="ECO:0000256" key="2">
    <source>
        <dbReference type="SAM" id="MobiDB-lite"/>
    </source>
</evidence>
<organism evidence="3 4">
    <name type="scientific">Pelobates cultripes</name>
    <name type="common">Western spadefoot toad</name>
    <dbReference type="NCBI Taxonomy" id="61616"/>
    <lineage>
        <taxon>Eukaryota</taxon>
        <taxon>Metazoa</taxon>
        <taxon>Chordata</taxon>
        <taxon>Craniata</taxon>
        <taxon>Vertebrata</taxon>
        <taxon>Euteleostomi</taxon>
        <taxon>Amphibia</taxon>
        <taxon>Batrachia</taxon>
        <taxon>Anura</taxon>
        <taxon>Pelobatoidea</taxon>
        <taxon>Pelobatidae</taxon>
        <taxon>Pelobates</taxon>
    </lineage>
</organism>
<protein>
    <recommendedName>
        <fullName evidence="5">Coiled-coil domain containing 177</fullName>
    </recommendedName>
</protein>
<feature type="region of interest" description="Disordered" evidence="2">
    <location>
        <begin position="95"/>
        <end position="121"/>
    </location>
</feature>
<sequence>MDSSPPSPTPHLDLANFEDGRGSRYVLTSPRSLEACARLGIRPVDLLPKSLQELLDEYPGASVRAVEDMYQATEKDRRSRLRRCRDLRQELMEREQVERVHKDAGDPVPQEGRSQLQASSTDWWDHRPRKLYQQGKGEGHTSLMRSLSLGDLSLGDLSHPEVHVKKVAKKFERESRVVVSERDKKIAALMILKHQEEEQAKKRKLVAEQAWEDVKYQETSFKKLLHHYEKLDGEMTNLDKSVSKSCKGGMYLDGLATMRMYSNRARKKLATDQFRPGLVKAKPSGGQDNVLPEEKVIQVVKAKMVRELQNKKNIQVKNQYEMLRHSQRKEMVDSQAKVEELFKKMSIQQKEQKAQELHELILKERNQGLKEKAAREDEQILMAKIRAEQQQKEQMKHKKILVQQKDQKIQQAIDSQEKNIQSKAERTRVWNTIKQRNHQLLKQKREEEEENHRKMVEKIIKLKDRKSDQLIREREATVEEGKKIARASFHMRDQIRQKTRNRTFDQMVLDAQLNASLKFTP</sequence>
<evidence type="ECO:0008006" key="5">
    <source>
        <dbReference type="Google" id="ProtNLM"/>
    </source>
</evidence>
<dbReference type="AlphaFoldDB" id="A0AAD1RHE3"/>
<dbReference type="EMBL" id="OW240913">
    <property type="protein sequence ID" value="CAH2253930.1"/>
    <property type="molecule type" value="Genomic_DNA"/>
</dbReference>
<dbReference type="Proteomes" id="UP001295444">
    <property type="component" value="Chromosome 02"/>
</dbReference>
<dbReference type="Pfam" id="PF15558">
    <property type="entry name" value="DUF4659"/>
    <property type="match status" value="2"/>
</dbReference>
<name>A0AAD1RHE3_PELCU</name>
<feature type="compositionally biased region" description="Basic and acidic residues" evidence="2">
    <location>
        <begin position="95"/>
        <end position="105"/>
    </location>
</feature>
<dbReference type="PANTHER" id="PTHR33663:SF3">
    <property type="entry name" value="COILED-COIL DOMAIN-CONTAINING PROTEIN 185"/>
    <property type="match status" value="1"/>
</dbReference>
<feature type="coiled-coil region" evidence="1">
    <location>
        <begin position="431"/>
        <end position="465"/>
    </location>
</feature>
<feature type="compositionally biased region" description="Polar residues" evidence="2">
    <location>
        <begin position="112"/>
        <end position="121"/>
    </location>
</feature>
<dbReference type="InterPro" id="IPR029090">
    <property type="entry name" value="DUF4659"/>
</dbReference>
<evidence type="ECO:0000313" key="4">
    <source>
        <dbReference type="Proteomes" id="UP001295444"/>
    </source>
</evidence>
<evidence type="ECO:0000256" key="1">
    <source>
        <dbReference type="SAM" id="Coils"/>
    </source>
</evidence>
<accession>A0AAD1RHE3</accession>
<keyword evidence="4" id="KW-1185">Reference proteome</keyword>
<proteinExistence type="predicted"/>
<evidence type="ECO:0000313" key="3">
    <source>
        <dbReference type="EMBL" id="CAH2253930.1"/>
    </source>
</evidence>
<reference evidence="3" key="1">
    <citation type="submission" date="2022-03" db="EMBL/GenBank/DDBJ databases">
        <authorList>
            <person name="Alioto T."/>
            <person name="Alioto T."/>
            <person name="Gomez Garrido J."/>
        </authorList>
    </citation>
    <scope>NUCLEOTIDE SEQUENCE</scope>
</reference>
<dbReference type="PANTHER" id="PTHR33663">
    <property type="entry name" value="COILED-COIL DOMAIN-CONTAINING PROTEIN 177"/>
    <property type="match status" value="1"/>
</dbReference>
<gene>
    <name evidence="3" type="ORF">PECUL_23A041810</name>
</gene>